<evidence type="ECO:0000313" key="5">
    <source>
        <dbReference type="EMBL" id="AEA45703.1"/>
    </source>
</evidence>
<dbReference type="AlphaFoldDB" id="F2IEV3"/>
<dbReference type="OrthoDB" id="9798438at2"/>
<dbReference type="Proteomes" id="UP000007463">
    <property type="component" value="Chromosome"/>
</dbReference>
<dbReference type="EMBL" id="CP002542">
    <property type="protein sequence ID" value="AEA45703.1"/>
    <property type="molecule type" value="Genomic_DNA"/>
</dbReference>
<dbReference type="RefSeq" id="WP_013688437.1">
    <property type="nucleotide sequence ID" value="NC_015321.1"/>
</dbReference>
<organism evidence="3 6">
    <name type="scientific">Fluviicola taffensis (strain DSM 16823 / NCIMB 13979 / RW262)</name>
    <dbReference type="NCBI Taxonomy" id="755732"/>
    <lineage>
        <taxon>Bacteria</taxon>
        <taxon>Pseudomonadati</taxon>
        <taxon>Bacteroidota</taxon>
        <taxon>Flavobacteriia</taxon>
        <taxon>Flavobacteriales</taxon>
        <taxon>Crocinitomicaceae</taxon>
        <taxon>Fluviicola</taxon>
    </lineage>
</organism>
<accession>F2IEV3</accession>
<dbReference type="Pfam" id="PF18962">
    <property type="entry name" value="Por_Secre_tail"/>
    <property type="match status" value="1"/>
</dbReference>
<feature type="domain" description="Secretion system C-terminal sorting" evidence="2">
    <location>
        <begin position="305"/>
        <end position="369"/>
    </location>
</feature>
<gene>
    <name evidence="3" type="ordered locus">Fluta_3702</name>
    <name evidence="4" type="ordered locus">Fluta_3707</name>
    <name evidence="5" type="ordered locus">Fluta_3735</name>
</gene>
<evidence type="ECO:0000256" key="1">
    <source>
        <dbReference type="ARBA" id="ARBA00022729"/>
    </source>
</evidence>
<dbReference type="EMBL" id="CP002542">
    <property type="protein sequence ID" value="AEA45675.1"/>
    <property type="molecule type" value="Genomic_DNA"/>
</dbReference>
<dbReference type="InterPro" id="IPR026444">
    <property type="entry name" value="Secre_tail"/>
</dbReference>
<dbReference type="KEGG" id="fte:Fluta_3707"/>
<sequence length="371" mass="41474" precursor="true">MKKVILVTTFILGTFNAFPQIANVQVKFNLPIILSESSGAIFFNDKLITHNDSGNENKLYELDTISGLVARTVNVTNATNIDWEDIAQDETSIYIGDIGNNNGDRTNLKIYKINKIDYLSSTNVTAEIINFNYFDQADFAPTPNNTEWDAEALISIDTNNLILFTKNWVNGTTKAYSIPKNSGTFNVSPLPTTLSSGGRITGATYNPSTEKVYLIGYNSILQPFIWVSENFTNNDVFSGTNTQTSLTSLGFEQTEAITYIGDNSYFITSESFSISSISDNAKLVSFTTNDDILSIKEQVTRVVNVYPNPVKDVLYIDNSEFTSIEIYDSRSALVYRGYNENINVSELNTGLYFVKVNLKDNTYNIKKIIKY</sequence>
<protein>
    <recommendedName>
        <fullName evidence="2">Secretion system C-terminal sorting domain-containing protein</fullName>
    </recommendedName>
</protein>
<evidence type="ECO:0000313" key="4">
    <source>
        <dbReference type="EMBL" id="AEA45675.1"/>
    </source>
</evidence>
<evidence type="ECO:0000313" key="3">
    <source>
        <dbReference type="EMBL" id="AEA45670.1"/>
    </source>
</evidence>
<reference evidence="6" key="2">
    <citation type="submission" date="2011-02" db="EMBL/GenBank/DDBJ databases">
        <title>The complete genome of Fluviicola taffensis DSM 16823.</title>
        <authorList>
            <consortium name="US DOE Joint Genome Institute (JGI-PGF)"/>
            <person name="Lucas S."/>
            <person name="Copeland A."/>
            <person name="Lapidus A."/>
            <person name="Bruce D."/>
            <person name="Goodwin L."/>
            <person name="Pitluck S."/>
            <person name="Kyrpides N."/>
            <person name="Mavromatis K."/>
            <person name="Ivanova N."/>
            <person name="Mikhailova N."/>
            <person name="Pagani I."/>
            <person name="Chertkov O."/>
            <person name="Detter J.C."/>
            <person name="Han C."/>
            <person name="Tapia R."/>
            <person name="Land M."/>
            <person name="Hauser L."/>
            <person name="Markowitz V."/>
            <person name="Cheng J.-F."/>
            <person name="Hugenholtz P."/>
            <person name="Woyke T."/>
            <person name="Wu D."/>
            <person name="Tindall B."/>
            <person name="Pomrenke H.G."/>
            <person name="Brambilla E."/>
            <person name="Klenk H.-P."/>
            <person name="Eisen J.A."/>
        </authorList>
    </citation>
    <scope>NUCLEOTIDE SEQUENCE [LARGE SCALE GENOMIC DNA]</scope>
    <source>
        <strain evidence="6">DSM 16823 / RW262 / RW262</strain>
    </source>
</reference>
<name>F2IEV3_FLUTR</name>
<dbReference type="HOGENOM" id="CLU_058234_2_1_10"/>
<dbReference type="EMBL" id="CP002542">
    <property type="protein sequence ID" value="AEA45670.1"/>
    <property type="molecule type" value="Genomic_DNA"/>
</dbReference>
<dbReference type="KEGG" id="fte:Fluta_3702"/>
<dbReference type="STRING" id="755732.Fluta_3702"/>
<proteinExistence type="predicted"/>
<dbReference type="NCBIfam" id="TIGR04183">
    <property type="entry name" value="Por_Secre_tail"/>
    <property type="match status" value="1"/>
</dbReference>
<keyword evidence="1" id="KW-0732">Signal</keyword>
<reference evidence="3 6" key="1">
    <citation type="journal article" date="2011" name="Stand. Genomic Sci.">
        <title>Complete genome sequence of the gliding freshwater bacterium Fluviicola taffensis type strain (RW262).</title>
        <authorList>
            <person name="Woyke T."/>
            <person name="Chertkov O."/>
            <person name="Lapidus A."/>
            <person name="Nolan M."/>
            <person name="Lucas S."/>
            <person name="Del Rio T.G."/>
            <person name="Tice H."/>
            <person name="Cheng J.F."/>
            <person name="Tapia R."/>
            <person name="Han C."/>
            <person name="Goodwin L."/>
            <person name="Pitluck S."/>
            <person name="Liolios K."/>
            <person name="Pagani I."/>
            <person name="Ivanova N."/>
            <person name="Huntemann M."/>
            <person name="Mavromatis K."/>
            <person name="Mikhailova N."/>
            <person name="Pati A."/>
            <person name="Chen A."/>
            <person name="Palaniappan K."/>
            <person name="Land M."/>
            <person name="Hauser L."/>
            <person name="Brambilla E.M."/>
            <person name="Rohde M."/>
            <person name="Mwirichia R."/>
            <person name="Sikorski J."/>
            <person name="Tindall B.J."/>
            <person name="Goker M."/>
            <person name="Bristow J."/>
            <person name="Eisen J.A."/>
            <person name="Markowitz V."/>
            <person name="Hugenholtz P."/>
            <person name="Klenk H.P."/>
            <person name="Kyrpides N.C."/>
        </authorList>
    </citation>
    <scope>NUCLEOTIDE SEQUENCE [LARGE SCALE GENOMIC DNA]</scope>
    <source>
        <strain evidence="3">DSM 16823</strain>
        <strain evidence="6">DSM 16823 / RW262 / RW262</strain>
    </source>
</reference>
<evidence type="ECO:0000259" key="2">
    <source>
        <dbReference type="Pfam" id="PF18962"/>
    </source>
</evidence>
<dbReference type="KEGG" id="fte:Fluta_3735"/>
<evidence type="ECO:0000313" key="6">
    <source>
        <dbReference type="Proteomes" id="UP000007463"/>
    </source>
</evidence>
<dbReference type="eggNOG" id="COG3386">
    <property type="taxonomic scope" value="Bacteria"/>
</dbReference>
<keyword evidence="6" id="KW-1185">Reference proteome</keyword>